<dbReference type="EMBL" id="JABSTU010000002">
    <property type="protein sequence ID" value="KAH8038088.1"/>
    <property type="molecule type" value="Genomic_DNA"/>
</dbReference>
<evidence type="ECO:0008006" key="3">
    <source>
        <dbReference type="Google" id="ProtNLM"/>
    </source>
</evidence>
<proteinExistence type="predicted"/>
<dbReference type="Proteomes" id="UP000821866">
    <property type="component" value="Chromosome 10"/>
</dbReference>
<organism evidence="1 2">
    <name type="scientific">Rhipicephalus microplus</name>
    <name type="common">Cattle tick</name>
    <name type="synonym">Boophilus microplus</name>
    <dbReference type="NCBI Taxonomy" id="6941"/>
    <lineage>
        <taxon>Eukaryota</taxon>
        <taxon>Metazoa</taxon>
        <taxon>Ecdysozoa</taxon>
        <taxon>Arthropoda</taxon>
        <taxon>Chelicerata</taxon>
        <taxon>Arachnida</taxon>
        <taxon>Acari</taxon>
        <taxon>Parasitiformes</taxon>
        <taxon>Ixodida</taxon>
        <taxon>Ixodoidea</taxon>
        <taxon>Ixodidae</taxon>
        <taxon>Rhipicephalinae</taxon>
        <taxon>Rhipicephalus</taxon>
        <taxon>Boophilus</taxon>
    </lineage>
</organism>
<evidence type="ECO:0000313" key="1">
    <source>
        <dbReference type="EMBL" id="KAH8038088.1"/>
    </source>
</evidence>
<keyword evidence="2" id="KW-1185">Reference proteome</keyword>
<reference evidence="1" key="2">
    <citation type="submission" date="2021-09" db="EMBL/GenBank/DDBJ databases">
        <authorList>
            <person name="Jia N."/>
            <person name="Wang J."/>
            <person name="Shi W."/>
            <person name="Du L."/>
            <person name="Sun Y."/>
            <person name="Zhan W."/>
            <person name="Jiang J."/>
            <person name="Wang Q."/>
            <person name="Zhang B."/>
            <person name="Ji P."/>
            <person name="Sakyi L.B."/>
            <person name="Cui X."/>
            <person name="Yuan T."/>
            <person name="Jiang B."/>
            <person name="Yang W."/>
            <person name="Lam T.T.-Y."/>
            <person name="Chang Q."/>
            <person name="Ding S."/>
            <person name="Wang X."/>
            <person name="Zhu J."/>
            <person name="Ruan X."/>
            <person name="Zhao L."/>
            <person name="Wei J."/>
            <person name="Que T."/>
            <person name="Du C."/>
            <person name="Cheng J."/>
            <person name="Dai P."/>
            <person name="Han X."/>
            <person name="Huang E."/>
            <person name="Gao Y."/>
            <person name="Liu J."/>
            <person name="Shao H."/>
            <person name="Ye R."/>
            <person name="Li L."/>
            <person name="Wei W."/>
            <person name="Wang X."/>
            <person name="Wang C."/>
            <person name="Huo Q."/>
            <person name="Li W."/>
            <person name="Guo W."/>
            <person name="Chen H."/>
            <person name="Chen S."/>
            <person name="Zhou L."/>
            <person name="Zhou L."/>
            <person name="Ni X."/>
            <person name="Tian J."/>
            <person name="Zhou Y."/>
            <person name="Sheng Y."/>
            <person name="Liu T."/>
            <person name="Pan Y."/>
            <person name="Xia L."/>
            <person name="Li J."/>
            <person name="Zhao F."/>
            <person name="Cao W."/>
        </authorList>
    </citation>
    <scope>NUCLEOTIDE SEQUENCE</scope>
    <source>
        <strain evidence="1">Rmic-2018</strain>
        <tissue evidence="1">Larvae</tissue>
    </source>
</reference>
<comment type="caution">
    <text evidence="1">The sequence shown here is derived from an EMBL/GenBank/DDBJ whole genome shotgun (WGS) entry which is preliminary data.</text>
</comment>
<evidence type="ECO:0000313" key="2">
    <source>
        <dbReference type="Proteomes" id="UP000821866"/>
    </source>
</evidence>
<dbReference type="PANTHER" id="PTHR47027">
    <property type="entry name" value="REVERSE TRANSCRIPTASE DOMAIN-CONTAINING PROTEIN"/>
    <property type="match status" value="1"/>
</dbReference>
<name>A0A9J6EVD9_RHIMP</name>
<protein>
    <recommendedName>
        <fullName evidence="3">Reverse transcriptase domain-containing protein</fullName>
    </recommendedName>
</protein>
<dbReference type="PANTHER" id="PTHR47027:SF20">
    <property type="entry name" value="REVERSE TRANSCRIPTASE-LIKE PROTEIN WITH RNA-DIRECTED DNA POLYMERASE DOMAIN"/>
    <property type="match status" value="1"/>
</dbReference>
<accession>A0A9J6EVD9</accession>
<dbReference type="AlphaFoldDB" id="A0A9J6EVD9"/>
<reference evidence="1" key="1">
    <citation type="journal article" date="2020" name="Cell">
        <title>Large-Scale Comparative Analyses of Tick Genomes Elucidate Their Genetic Diversity and Vector Capacities.</title>
        <authorList>
            <consortium name="Tick Genome and Microbiome Consortium (TIGMIC)"/>
            <person name="Jia N."/>
            <person name="Wang J."/>
            <person name="Shi W."/>
            <person name="Du L."/>
            <person name="Sun Y."/>
            <person name="Zhan W."/>
            <person name="Jiang J.F."/>
            <person name="Wang Q."/>
            <person name="Zhang B."/>
            <person name="Ji P."/>
            <person name="Bell-Sakyi L."/>
            <person name="Cui X.M."/>
            <person name="Yuan T.T."/>
            <person name="Jiang B.G."/>
            <person name="Yang W.F."/>
            <person name="Lam T.T."/>
            <person name="Chang Q.C."/>
            <person name="Ding S.J."/>
            <person name="Wang X.J."/>
            <person name="Zhu J.G."/>
            <person name="Ruan X.D."/>
            <person name="Zhao L."/>
            <person name="Wei J.T."/>
            <person name="Ye R.Z."/>
            <person name="Que T.C."/>
            <person name="Du C.H."/>
            <person name="Zhou Y.H."/>
            <person name="Cheng J.X."/>
            <person name="Dai P.F."/>
            <person name="Guo W.B."/>
            <person name="Han X.H."/>
            <person name="Huang E.J."/>
            <person name="Li L.F."/>
            <person name="Wei W."/>
            <person name="Gao Y.C."/>
            <person name="Liu J.Z."/>
            <person name="Shao H.Z."/>
            <person name="Wang X."/>
            <person name="Wang C.C."/>
            <person name="Yang T.C."/>
            <person name="Huo Q.B."/>
            <person name="Li W."/>
            <person name="Chen H.Y."/>
            <person name="Chen S.E."/>
            <person name="Zhou L.G."/>
            <person name="Ni X.B."/>
            <person name="Tian J.H."/>
            <person name="Sheng Y."/>
            <person name="Liu T."/>
            <person name="Pan Y.S."/>
            <person name="Xia L.Y."/>
            <person name="Li J."/>
            <person name="Zhao F."/>
            <person name="Cao W.C."/>
        </authorList>
    </citation>
    <scope>NUCLEOTIDE SEQUENCE</scope>
    <source>
        <strain evidence="1">Rmic-2018</strain>
    </source>
</reference>
<gene>
    <name evidence="1" type="ORF">HPB51_021645</name>
</gene>
<sequence>MLLQTSDGEDESGKECFSLLEKWIETLHRRGDMTGMPANTEGPYTWPATQEQASADLRRAPTDREIKRALKRVDAGTAPVGDGLPMSLIKVLDPKARENVGVLVDAKIPEDCKRSRIKLLYKGAGIVKARLQRWAKAIGVLGELQMGFRQGRLIEVNLLILTQGIERASRMGSPLYVAFLDIAKAYDCVDRDIFWAIFGELGMMEEDLGLLQAIYKDVVAEVEWEGHRTRP</sequence>